<keyword evidence="1" id="KW-0862">Zinc</keyword>
<dbReference type="Pfam" id="PF05147">
    <property type="entry name" value="LANC_like"/>
    <property type="match status" value="1"/>
</dbReference>
<dbReference type="NCBIfam" id="TIGR03897">
    <property type="entry name" value="lanti_2_LanM"/>
    <property type="match status" value="1"/>
</dbReference>
<dbReference type="InterPro" id="IPR012341">
    <property type="entry name" value="6hp_glycosidase-like_sf"/>
</dbReference>
<dbReference type="PIRSF" id="PIRSF037228">
    <property type="entry name" value="Lant_mod_RumM"/>
    <property type="match status" value="1"/>
</dbReference>
<dbReference type="CDD" id="cd04792">
    <property type="entry name" value="LanM-like"/>
    <property type="match status" value="1"/>
</dbReference>
<dbReference type="SMART" id="SM01260">
    <property type="entry name" value="LANC_like"/>
    <property type="match status" value="1"/>
</dbReference>
<evidence type="ECO:0000313" key="4">
    <source>
        <dbReference type="Proteomes" id="UP000476310"/>
    </source>
</evidence>
<dbReference type="InterPro" id="IPR007822">
    <property type="entry name" value="LANC-like"/>
</dbReference>
<dbReference type="Gene3D" id="1.50.10.10">
    <property type="match status" value="1"/>
</dbReference>
<dbReference type="SUPFAM" id="SSF158745">
    <property type="entry name" value="LanC-like"/>
    <property type="match status" value="1"/>
</dbReference>
<dbReference type="InterPro" id="IPR017146">
    <property type="entry name" value="Lanti_2_LanM"/>
</dbReference>
<dbReference type="GO" id="GO:0031179">
    <property type="term" value="P:peptide modification"/>
    <property type="evidence" value="ECO:0007669"/>
    <property type="project" value="InterPro"/>
</dbReference>
<dbReference type="GO" id="GO:0005975">
    <property type="term" value="P:carbohydrate metabolic process"/>
    <property type="evidence" value="ECO:0007669"/>
    <property type="project" value="InterPro"/>
</dbReference>
<accession>A0A6G4AEJ6</accession>
<dbReference type="PRINTS" id="PR01950">
    <property type="entry name" value="LANCSUPER"/>
</dbReference>
<feature type="domain" description="Lantibiotic biosynthesis protein dehydration" evidence="2">
    <location>
        <begin position="191"/>
        <end position="564"/>
    </location>
</feature>
<dbReference type="InterPro" id="IPR025410">
    <property type="entry name" value="Lant_dehyd"/>
</dbReference>
<organism evidence="3 4">
    <name type="scientific">Streptomyces rhizosphaericus</name>
    <dbReference type="NCBI Taxonomy" id="114699"/>
    <lineage>
        <taxon>Bacteria</taxon>
        <taxon>Bacillati</taxon>
        <taxon>Actinomycetota</taxon>
        <taxon>Actinomycetes</taxon>
        <taxon>Kitasatosporales</taxon>
        <taxon>Streptomycetaceae</taxon>
        <taxon>Streptomyces</taxon>
        <taxon>Streptomyces violaceusniger group</taxon>
    </lineage>
</organism>
<gene>
    <name evidence="3" type="primary">lanM</name>
    <name evidence="3" type="ORF">G4H13_15125</name>
</gene>
<dbReference type="Pfam" id="PF13575">
    <property type="entry name" value="DUF4135"/>
    <property type="match status" value="1"/>
</dbReference>
<dbReference type="GO" id="GO:0046872">
    <property type="term" value="F:metal ion binding"/>
    <property type="evidence" value="ECO:0007669"/>
    <property type="project" value="UniProtKB-KW"/>
</dbReference>
<dbReference type="Proteomes" id="UP000476310">
    <property type="component" value="Unassembled WGS sequence"/>
</dbReference>
<evidence type="ECO:0000259" key="2">
    <source>
        <dbReference type="Pfam" id="PF13575"/>
    </source>
</evidence>
<proteinExistence type="predicted"/>
<reference evidence="3" key="1">
    <citation type="submission" date="2020-02" db="EMBL/GenBank/DDBJ databases">
        <title>A new Streptomyces sp. for controlling soil-borne diseases.</title>
        <authorList>
            <person name="Li X."/>
            <person name="Tian Y."/>
            <person name="Gao K."/>
        </authorList>
    </citation>
    <scope>NUCLEOTIDE SEQUENCE [LARGE SCALE GENOMIC DNA]</scope>
    <source>
        <strain evidence="3">0250</strain>
    </source>
</reference>
<sequence length="1059" mass="115333">MLFGELPWYNAATLHERSPSPTGADTRRWAEGLGGEEGLAAAVQALGLGFEDFRARLGPQGRPARTPSWVTAIHRRTADGEEGGAEPYLVGDDELMLMRPVAALVRGSQRELHRSVERLTKGPRLARLADLLARAWPREEIAQVIGRTMVLELNVARVEGRLRGDTMEERYADYVRLLSEPSTCRELWAEYPVLLRHVNDLLTGWVDSRAELAERLVDDLPQLDAQYTGTLGDLVEVRFGAGDTHRRGRSVAIVSFSRAKIVYKPRPLAADLAWEEVLDWFHKQGPAHDLMAPATLARDGYGWSEFVESMPCETAEELRAFYWRTGALLALNYVLCGVDVHHENLIAHGPYPVMIDMEALFHGSLPTPATRLWESPADDLISDSVLRIGLLPTKLIVRSQGVARAIETSPVGVEGQQKSLVPVPIAQGAGTDEMRFVDQHVAMEEYTASRARLGDEPADPRDYAEEVAAGFTWTYRTIAADKPVWAALLDRFADVELRHIARATAYYSCLLEDSRHPDFLRDALDRDRLLARLALGADGGRPWERLVPAELRDLRRGDIPFFSSTPGSCDLVDSDGNRIPDCLEEAPLAAAHRRLTRLDDEDLAGQTMLIRRAFQSLQPTAAVRQAVSGLPLPARPPSPDEVLAAAVDLAHGICDAAIKRHNRLGWIGLNFIDESFWQVGPAVVDLYSGMPGIGLFLSTAATLSADPRLYEYAELTADSLARQALAAADQLADTPEAMLGEALEQRADAGAFGVTGSLVHYLAHAGVRHQRHDLLDAAEHTLDMLVRHIEFDTKHDLISGSAGAILVALTLHAVRPGSAALRVAEQAAERLLRNAEPINDGIAWRTSLGPKPLVGMSHGAAGIAYALARLHAVRPRPEYARAIAGVLRYERSTLDPDLGNWPDLRSEDMGGSGGHGVAWCHGAPGVGMSRLGILRSPVSCASMAEEDLRIAERTTRAALFGTSGDTLTSMGNNSLCHGDLGNLEFLQLAARRRGDDHDVAMVQRGVGALLRLGNVGWLTGPLSPDALPGLMYGRAGIGHGLLRLAFPDQVPSILLLDAP</sequence>
<dbReference type="AlphaFoldDB" id="A0A6G4AEJ6"/>
<dbReference type="EMBL" id="JAAIKT010000015">
    <property type="protein sequence ID" value="NEW71692.1"/>
    <property type="molecule type" value="Genomic_DNA"/>
</dbReference>
<name>A0A6G4AEJ6_9ACTN</name>
<evidence type="ECO:0000256" key="1">
    <source>
        <dbReference type="PIRSR" id="PIRSR607822-1"/>
    </source>
</evidence>
<protein>
    <submittedName>
        <fullName evidence="3">Type 2 lantipeptide synthetase LanM</fullName>
    </submittedName>
</protein>
<keyword evidence="1" id="KW-0479">Metal-binding</keyword>
<dbReference type="RefSeq" id="WP_164427565.1">
    <property type="nucleotide sequence ID" value="NZ_JAAIKT010000015.1"/>
</dbReference>
<evidence type="ECO:0000313" key="3">
    <source>
        <dbReference type="EMBL" id="NEW71692.1"/>
    </source>
</evidence>
<feature type="binding site" evidence="1">
    <location>
        <position position="920"/>
    </location>
    <ligand>
        <name>Zn(2+)</name>
        <dbReference type="ChEBI" id="CHEBI:29105"/>
    </ligand>
</feature>
<comment type="caution">
    <text evidence="3">The sequence shown here is derived from an EMBL/GenBank/DDBJ whole genome shotgun (WGS) entry which is preliminary data.</text>
</comment>
<keyword evidence="4" id="KW-1185">Reference proteome</keyword>